<evidence type="ECO:0000313" key="2">
    <source>
        <dbReference type="Proteomes" id="UP001357223"/>
    </source>
</evidence>
<reference evidence="1 2" key="1">
    <citation type="submission" date="2023-10" db="EMBL/GenBank/DDBJ databases">
        <title>Niallia locisalis sp.nov. isolated from a salt pond sample.</title>
        <authorList>
            <person name="Li X.-J."/>
            <person name="Dong L."/>
        </authorList>
    </citation>
    <scope>NUCLEOTIDE SEQUENCE [LARGE SCALE GENOMIC DNA]</scope>
    <source>
        <strain evidence="1 2">DSM 29761</strain>
    </source>
</reference>
<dbReference type="InterPro" id="IPR049825">
    <property type="entry name" value="Lasso_PadeA-like"/>
</dbReference>
<proteinExistence type="predicted"/>
<name>A0ABZ2CB18_9BACI</name>
<protein>
    <submittedName>
        <fullName evidence="1">Paeninodin family lasso peptide</fullName>
    </submittedName>
</protein>
<evidence type="ECO:0000313" key="1">
    <source>
        <dbReference type="EMBL" id="WVX80927.1"/>
    </source>
</evidence>
<dbReference type="Proteomes" id="UP001357223">
    <property type="component" value="Chromosome"/>
</dbReference>
<dbReference type="RefSeq" id="WP_338449857.1">
    <property type="nucleotide sequence ID" value="NZ_CP137640.1"/>
</dbReference>
<organism evidence="1 2">
    <name type="scientific">Niallia oryzisoli</name>
    <dbReference type="NCBI Taxonomy" id="1737571"/>
    <lineage>
        <taxon>Bacteria</taxon>
        <taxon>Bacillati</taxon>
        <taxon>Bacillota</taxon>
        <taxon>Bacilli</taxon>
        <taxon>Bacillales</taxon>
        <taxon>Bacillaceae</taxon>
        <taxon>Niallia</taxon>
    </lineage>
</organism>
<dbReference type="NCBIfam" id="NF033524">
    <property type="entry name" value="lasso_PadeA_fam"/>
    <property type="match status" value="1"/>
</dbReference>
<gene>
    <name evidence="1" type="ORF">R4Z09_27545</name>
</gene>
<sequence length="52" mass="5885">MKKAWQKPTLEVLDINKTMWNLKGTSHDGAWTEHLSNLHDNGDGTMSEAQMS</sequence>
<dbReference type="EMBL" id="CP137640">
    <property type="protein sequence ID" value="WVX80927.1"/>
    <property type="molecule type" value="Genomic_DNA"/>
</dbReference>
<keyword evidence="2" id="KW-1185">Reference proteome</keyword>
<accession>A0ABZ2CB18</accession>